<dbReference type="Proteomes" id="UP000001977">
    <property type="component" value="Chromosome"/>
</dbReference>
<sequence length="387" mass="42126">VQRFQRDPLPQGTSTDEMARFFEERVAVLERHFPPSVAQVYALPRLGSDASLEWWTSQEGAVTPFASLNETQQKALLARHAEHQAQLQSLARSLDARGMAPQANLVRSLQSRADPASMFSVEGHLLLTQGMPAPAAAPPSRRRWLWIALPLFLLLLLLALLCWWLWMRPAVPVPPAQTVPPAQIAPEPAAPPAKAEPDDKNWPTELVIVLDTSAAMNERAGQGSPSRAELASREIERLSQGLPSKTTAHLVRYGGGECRAPTYQGPFPASDRGQMLSAVKQSDNGGKASLGASLRRAAEAVDGKSRDALIFVFAGGPDRCDEDVCAVARELHAKQPRLRINQVDLTGQKNLDPCVAQETQGNAYTWGDHKGQSVDLSAEARKLLDAK</sequence>
<reference evidence="3 4" key="1">
    <citation type="journal article" date="2006" name="J. Bacteriol.">
        <title>Comparison of the genome sequence of the poultry pathogen Bordetella avium with those of B. bronchiseptica, B. pertussis, and B. parapertussis reveals extensive diversity in surface structures associated with host interaction.</title>
        <authorList>
            <person name="Sebaihia M."/>
            <person name="Preston A."/>
            <person name="Maskell D.J."/>
            <person name="Kuzmiak H."/>
            <person name="Connell T.D."/>
            <person name="King N.D."/>
            <person name="Orndorff P.E."/>
            <person name="Miyamoto D.M."/>
            <person name="Thomson N.R."/>
            <person name="Harris D."/>
            <person name="Goble A."/>
            <person name="Lord A."/>
            <person name="Murphy L."/>
            <person name="Quail M.A."/>
            <person name="Rutter S."/>
            <person name="Squares R."/>
            <person name="Squares S."/>
            <person name="Woodward J."/>
            <person name="Parkhill J."/>
            <person name="Temple L.M."/>
        </authorList>
    </citation>
    <scope>NUCLEOTIDE SEQUENCE [LARGE SCALE GENOMIC DNA]</scope>
    <source>
        <strain evidence="3 4">197N</strain>
    </source>
</reference>
<keyword evidence="1" id="KW-0812">Transmembrane</keyword>
<dbReference type="KEGG" id="bav:BAV0792"/>
<evidence type="ECO:0000256" key="1">
    <source>
        <dbReference type="SAM" id="Phobius"/>
    </source>
</evidence>
<dbReference type="eggNOG" id="COG2304">
    <property type="taxonomic scope" value="Bacteria"/>
</dbReference>
<keyword evidence="1" id="KW-1133">Transmembrane helix</keyword>
<evidence type="ECO:0000259" key="2">
    <source>
        <dbReference type="Pfam" id="PF13519"/>
    </source>
</evidence>
<feature type="transmembrane region" description="Helical" evidence="1">
    <location>
        <begin position="144"/>
        <end position="166"/>
    </location>
</feature>
<protein>
    <submittedName>
        <fullName evidence="3">Membrane protein</fullName>
    </submittedName>
</protein>
<dbReference type="SUPFAM" id="SSF53300">
    <property type="entry name" value="vWA-like"/>
    <property type="match status" value="1"/>
</dbReference>
<dbReference type="InterPro" id="IPR002035">
    <property type="entry name" value="VWF_A"/>
</dbReference>
<dbReference type="Gene3D" id="3.40.50.410">
    <property type="entry name" value="von Willebrand factor, type A domain"/>
    <property type="match status" value="1"/>
</dbReference>
<dbReference type="HOGENOM" id="CLU_032208_1_0_4"/>
<keyword evidence="1" id="KW-0472">Membrane</keyword>
<dbReference type="STRING" id="360910.BAV0792"/>
<dbReference type="EMBL" id="AM167904">
    <property type="protein sequence ID" value="CAJ48404.1"/>
    <property type="molecule type" value="Genomic_DNA"/>
</dbReference>
<evidence type="ECO:0000313" key="4">
    <source>
        <dbReference type="Proteomes" id="UP000001977"/>
    </source>
</evidence>
<keyword evidence="4" id="KW-1185">Reference proteome</keyword>
<gene>
    <name evidence="3" type="ordered locus">BAV0792</name>
</gene>
<organism evidence="3 4">
    <name type="scientific">Bordetella avium (strain 197N)</name>
    <dbReference type="NCBI Taxonomy" id="360910"/>
    <lineage>
        <taxon>Bacteria</taxon>
        <taxon>Pseudomonadati</taxon>
        <taxon>Pseudomonadota</taxon>
        <taxon>Betaproteobacteria</taxon>
        <taxon>Burkholderiales</taxon>
        <taxon>Alcaligenaceae</taxon>
        <taxon>Bordetella</taxon>
    </lineage>
</organism>
<dbReference type="AlphaFoldDB" id="Q2KWN0"/>
<feature type="non-terminal residue" evidence="3">
    <location>
        <position position="1"/>
    </location>
</feature>
<accession>Q2KWN0</accession>
<dbReference type="Pfam" id="PF13519">
    <property type="entry name" value="VWA_2"/>
    <property type="match status" value="1"/>
</dbReference>
<dbReference type="InterPro" id="IPR036465">
    <property type="entry name" value="vWFA_dom_sf"/>
</dbReference>
<name>Q2KWN0_BORA1</name>
<evidence type="ECO:0000313" key="3">
    <source>
        <dbReference type="EMBL" id="CAJ48404.1"/>
    </source>
</evidence>
<feature type="domain" description="VWFA" evidence="2">
    <location>
        <begin position="206"/>
        <end position="316"/>
    </location>
</feature>
<proteinExistence type="predicted"/>